<gene>
    <name evidence="2" type="ORF">SAMN02745207_01194</name>
</gene>
<accession>A0A1M5T4C6</accession>
<protein>
    <submittedName>
        <fullName evidence="2">Sugar phosphate isomerase/epimerase</fullName>
    </submittedName>
</protein>
<dbReference type="InterPro" id="IPR013022">
    <property type="entry name" value="Xyl_isomerase-like_TIM-brl"/>
</dbReference>
<keyword evidence="3" id="KW-1185">Reference proteome</keyword>
<dbReference type="PANTHER" id="PTHR12110:SF53">
    <property type="entry name" value="BLR5974 PROTEIN"/>
    <property type="match status" value="1"/>
</dbReference>
<dbReference type="InterPro" id="IPR036237">
    <property type="entry name" value="Xyl_isomerase-like_sf"/>
</dbReference>
<evidence type="ECO:0000259" key="1">
    <source>
        <dbReference type="Pfam" id="PF01261"/>
    </source>
</evidence>
<evidence type="ECO:0000313" key="3">
    <source>
        <dbReference type="Proteomes" id="UP000184447"/>
    </source>
</evidence>
<dbReference type="EMBL" id="FQXM01000005">
    <property type="protein sequence ID" value="SHH45595.1"/>
    <property type="molecule type" value="Genomic_DNA"/>
</dbReference>
<evidence type="ECO:0000313" key="2">
    <source>
        <dbReference type="EMBL" id="SHH45595.1"/>
    </source>
</evidence>
<dbReference type="Gene3D" id="3.20.20.150">
    <property type="entry name" value="Divalent-metal-dependent TIM barrel enzymes"/>
    <property type="match status" value="1"/>
</dbReference>
<dbReference type="Proteomes" id="UP000184447">
    <property type="component" value="Unassembled WGS sequence"/>
</dbReference>
<reference evidence="2 3" key="1">
    <citation type="submission" date="2016-11" db="EMBL/GenBank/DDBJ databases">
        <authorList>
            <person name="Jaros S."/>
            <person name="Januszkiewicz K."/>
            <person name="Wedrychowicz H."/>
        </authorList>
    </citation>
    <scope>NUCLEOTIDE SEQUENCE [LARGE SCALE GENOMIC DNA]</scope>
    <source>
        <strain evidence="2 3">DSM 8605</strain>
    </source>
</reference>
<dbReference type="PANTHER" id="PTHR12110">
    <property type="entry name" value="HYDROXYPYRUVATE ISOMERASE"/>
    <property type="match status" value="1"/>
</dbReference>
<dbReference type="STRING" id="1121316.SAMN02745207_01194"/>
<keyword evidence="2" id="KW-0413">Isomerase</keyword>
<name>A0A1M5T4C6_9CLOT</name>
<organism evidence="2 3">
    <name type="scientific">Clostridium grantii DSM 8605</name>
    <dbReference type="NCBI Taxonomy" id="1121316"/>
    <lineage>
        <taxon>Bacteria</taxon>
        <taxon>Bacillati</taxon>
        <taxon>Bacillota</taxon>
        <taxon>Clostridia</taxon>
        <taxon>Eubacteriales</taxon>
        <taxon>Clostridiaceae</taxon>
        <taxon>Clostridium</taxon>
    </lineage>
</organism>
<proteinExistence type="predicted"/>
<feature type="domain" description="Xylose isomerase-like TIM barrel" evidence="1">
    <location>
        <begin position="19"/>
        <end position="260"/>
    </location>
</feature>
<dbReference type="SUPFAM" id="SSF51658">
    <property type="entry name" value="Xylose isomerase-like"/>
    <property type="match status" value="1"/>
</dbReference>
<dbReference type="Pfam" id="PF01261">
    <property type="entry name" value="AP_endonuc_2"/>
    <property type="match status" value="1"/>
</dbReference>
<dbReference type="OrthoDB" id="9779184at2"/>
<dbReference type="AlphaFoldDB" id="A0A1M5T4C6"/>
<dbReference type="GO" id="GO:0016853">
    <property type="term" value="F:isomerase activity"/>
    <property type="evidence" value="ECO:0007669"/>
    <property type="project" value="UniProtKB-KW"/>
</dbReference>
<sequence length="265" mass="30516">MVKIGICAWVLPIKEEDVFEFASSIGFQGVDIDLGKNNNGFKLEDKDLQAKYLQLAEKYDVEICTLALNTMCDKNYGMSHKENFENVKAVFDIGFKVAKEMGVKTIQIPSFFDGKIEDTQQLEQTIECLKYASYLGEKYDIFVGTENGVSTEDNLIILEKVNSNKLFIYYDTQNPYRFSALDNVKIAEDLHKYVREIHAKDSFPDGSIELYLGQGDTRFKEAIKVFAENDFNGWIQLESEYKKYPNYLEIIKADYAMLKKTFEKS</sequence>
<dbReference type="InterPro" id="IPR050312">
    <property type="entry name" value="IolE/XylAMocC-like"/>
</dbReference>
<dbReference type="RefSeq" id="WP_073337520.1">
    <property type="nucleotide sequence ID" value="NZ_FQXM01000005.1"/>
</dbReference>